<dbReference type="Proteomes" id="UP000189835">
    <property type="component" value="Unassembled WGS sequence"/>
</dbReference>
<accession>A0A1V4BZ23</accession>
<reference evidence="1 2" key="1">
    <citation type="submission" date="2017-02" db="EMBL/GenBank/DDBJ databases">
        <title>Genome sequence of Microcystis aeruginosa KW.</title>
        <authorList>
            <person name="Oh H.-M."/>
            <person name="Ahn C.-Y."/>
            <person name="Jeong H."/>
            <person name="Srivastava A."/>
            <person name="Lee H.-G."/>
            <person name="Kang S.-R."/>
        </authorList>
    </citation>
    <scope>NUCLEOTIDE SEQUENCE [LARGE SCALE GENOMIC DNA]</scope>
    <source>
        <strain evidence="1 2">KW</strain>
    </source>
</reference>
<evidence type="ECO:0000313" key="2">
    <source>
        <dbReference type="Proteomes" id="UP000189835"/>
    </source>
</evidence>
<comment type="caution">
    <text evidence="1">The sequence shown here is derived from an EMBL/GenBank/DDBJ whole genome shotgun (WGS) entry which is preliminary data.</text>
</comment>
<gene>
    <name evidence="1" type="ORF">B1L04_03160</name>
</gene>
<proteinExistence type="predicted"/>
<organism evidence="1 2">
    <name type="scientific">Microcystis aeruginosa KW</name>
    <dbReference type="NCBI Taxonomy" id="1960155"/>
    <lineage>
        <taxon>Bacteria</taxon>
        <taxon>Bacillati</taxon>
        <taxon>Cyanobacteriota</taxon>
        <taxon>Cyanophyceae</taxon>
        <taxon>Oscillatoriophycideae</taxon>
        <taxon>Chroococcales</taxon>
        <taxon>Microcystaceae</taxon>
        <taxon>Microcystis</taxon>
    </lineage>
</organism>
<dbReference type="EMBL" id="MVGR01000002">
    <property type="protein sequence ID" value="OPF19796.1"/>
    <property type="molecule type" value="Genomic_DNA"/>
</dbReference>
<name>A0A1V4BZ23_MICAE</name>
<dbReference type="RefSeq" id="WP_079205755.1">
    <property type="nucleotide sequence ID" value="NZ_MVGR01000002.1"/>
</dbReference>
<protein>
    <submittedName>
        <fullName evidence="1">Uncharacterized protein</fullName>
    </submittedName>
</protein>
<dbReference type="AlphaFoldDB" id="A0A1V4BZ23"/>
<evidence type="ECO:0000313" key="1">
    <source>
        <dbReference type="EMBL" id="OPF19796.1"/>
    </source>
</evidence>
<sequence length="108" mass="11633">MNYAHFKARVRTVEESQEGLLTGLLTIQYFTGTDANGAVAGAITLPYEAYGRAADTIRDRRAENYLLVEGALRIEPPATDAPNHSVSLRIFSAAPMEPLPVKAVAMAA</sequence>